<dbReference type="AlphaFoldDB" id="A0A4S3M6E6"/>
<keyword evidence="1" id="KW-0472">Membrane</keyword>
<name>A0A4S3M6E6_9RHOB</name>
<protein>
    <submittedName>
        <fullName evidence="2">DUF3429 domain-containing protein</fullName>
    </submittedName>
</protein>
<reference evidence="2 3" key="1">
    <citation type="submission" date="2019-04" db="EMBL/GenBank/DDBJ databases">
        <title>Draft genome sequence of Youngimonas vesicularis.</title>
        <authorList>
            <person name="Hameed A."/>
        </authorList>
    </citation>
    <scope>NUCLEOTIDE SEQUENCE [LARGE SCALE GENOMIC DNA]</scope>
    <source>
        <strain evidence="2 3">CC-AMW-E</strain>
    </source>
</reference>
<organism evidence="2 3">
    <name type="scientific">Thalassobius vesicularis</name>
    <dbReference type="NCBI Taxonomy" id="1294297"/>
    <lineage>
        <taxon>Bacteria</taxon>
        <taxon>Pseudomonadati</taxon>
        <taxon>Pseudomonadota</taxon>
        <taxon>Alphaproteobacteria</taxon>
        <taxon>Rhodobacterales</taxon>
        <taxon>Roseobacteraceae</taxon>
        <taxon>Thalassovita</taxon>
    </lineage>
</organism>
<feature type="transmembrane region" description="Helical" evidence="1">
    <location>
        <begin position="78"/>
        <end position="95"/>
    </location>
</feature>
<dbReference type="Proteomes" id="UP000306113">
    <property type="component" value="Unassembled WGS sequence"/>
</dbReference>
<feature type="transmembrane region" description="Helical" evidence="1">
    <location>
        <begin position="132"/>
        <end position="149"/>
    </location>
</feature>
<keyword evidence="3" id="KW-1185">Reference proteome</keyword>
<dbReference type="PANTHER" id="PTHR15887">
    <property type="entry name" value="TRANSMEMBRANE PROTEIN 69"/>
    <property type="match status" value="1"/>
</dbReference>
<sequence>MTKIPRTPLLIGLAGVTPFVWSALTVLSDPLAVFSLRTLGARFTGPYIGVFYGAVILAFSAGVFWGFASKSRGGTASLGYLLAVPPAFWAFFSTGGGHQGAALNLSIGFLATLLIDAFFARYQLAPDWWMSLRIPLTLLTVTCLLITASA</sequence>
<dbReference type="RefSeq" id="WP_136340277.1">
    <property type="nucleotide sequence ID" value="NZ_SSMD01000009.1"/>
</dbReference>
<comment type="caution">
    <text evidence="2">The sequence shown here is derived from an EMBL/GenBank/DDBJ whole genome shotgun (WGS) entry which is preliminary data.</text>
</comment>
<dbReference type="OrthoDB" id="5297436at2"/>
<evidence type="ECO:0000313" key="3">
    <source>
        <dbReference type="Proteomes" id="UP000306113"/>
    </source>
</evidence>
<gene>
    <name evidence="2" type="ORF">E7681_16045</name>
</gene>
<evidence type="ECO:0000313" key="2">
    <source>
        <dbReference type="EMBL" id="THD72031.1"/>
    </source>
</evidence>
<dbReference type="Pfam" id="PF11911">
    <property type="entry name" value="DUF3429"/>
    <property type="match status" value="1"/>
</dbReference>
<dbReference type="PANTHER" id="PTHR15887:SF1">
    <property type="entry name" value="TRANSMEMBRANE PROTEIN 69"/>
    <property type="match status" value="1"/>
</dbReference>
<proteinExistence type="predicted"/>
<accession>A0A4S3M6E6</accession>
<dbReference type="InterPro" id="IPR021836">
    <property type="entry name" value="DUF3429"/>
</dbReference>
<feature type="transmembrane region" description="Helical" evidence="1">
    <location>
        <begin position="44"/>
        <end position="66"/>
    </location>
</feature>
<keyword evidence="1" id="KW-0812">Transmembrane</keyword>
<evidence type="ECO:0000256" key="1">
    <source>
        <dbReference type="SAM" id="Phobius"/>
    </source>
</evidence>
<keyword evidence="1" id="KW-1133">Transmembrane helix</keyword>
<dbReference type="EMBL" id="SSMD01000009">
    <property type="protein sequence ID" value="THD72031.1"/>
    <property type="molecule type" value="Genomic_DNA"/>
</dbReference>
<feature type="transmembrane region" description="Helical" evidence="1">
    <location>
        <begin position="101"/>
        <end position="120"/>
    </location>
</feature>